<evidence type="ECO:0000313" key="4">
    <source>
        <dbReference type="Proteomes" id="UP000693970"/>
    </source>
</evidence>
<feature type="chain" id="PRO_5039951589" evidence="2">
    <location>
        <begin position="18"/>
        <end position="223"/>
    </location>
</feature>
<keyword evidence="2" id="KW-0732">Signal</keyword>
<evidence type="ECO:0000256" key="1">
    <source>
        <dbReference type="SAM" id="MobiDB-lite"/>
    </source>
</evidence>
<dbReference type="AlphaFoldDB" id="A0A9K3L2M0"/>
<organism evidence="3 4">
    <name type="scientific">Nitzschia inconspicua</name>
    <dbReference type="NCBI Taxonomy" id="303405"/>
    <lineage>
        <taxon>Eukaryota</taxon>
        <taxon>Sar</taxon>
        <taxon>Stramenopiles</taxon>
        <taxon>Ochrophyta</taxon>
        <taxon>Bacillariophyta</taxon>
        <taxon>Bacillariophyceae</taxon>
        <taxon>Bacillariophycidae</taxon>
        <taxon>Bacillariales</taxon>
        <taxon>Bacillariaceae</taxon>
        <taxon>Nitzschia</taxon>
    </lineage>
</organism>
<sequence length="223" mass="23252">MSTIFAILLLFVGSTTGLSLKPAATPLMDSGKALARSGELLIDMTRKLDLYGGGLSAAGAAIRTSGDSIAQAAASCRFKTGTELVLDELREAATCLKEASLKCKVATEEAQTDENEGLEQLLVNMIGPIAAAGQSLEEAGAGIMTRVPLKDVGSKLVESADYFQMIAASIDNIAQSTTAADPIPEGILSAQRMMFAAEKMKEAGNELQGNEKPKPTGKAWLKG</sequence>
<dbReference type="EMBL" id="JAGRRH010000016">
    <property type="protein sequence ID" value="KAG7354469.1"/>
    <property type="molecule type" value="Genomic_DNA"/>
</dbReference>
<dbReference type="OrthoDB" id="42395at2759"/>
<dbReference type="Proteomes" id="UP000693970">
    <property type="component" value="Unassembled WGS sequence"/>
</dbReference>
<reference evidence="3" key="1">
    <citation type="journal article" date="2021" name="Sci. Rep.">
        <title>Diploid genomic architecture of Nitzschia inconspicua, an elite biomass production diatom.</title>
        <authorList>
            <person name="Oliver A."/>
            <person name="Podell S."/>
            <person name="Pinowska A."/>
            <person name="Traller J.C."/>
            <person name="Smith S.R."/>
            <person name="McClure R."/>
            <person name="Beliaev A."/>
            <person name="Bohutskyi P."/>
            <person name="Hill E.A."/>
            <person name="Rabines A."/>
            <person name="Zheng H."/>
            <person name="Allen L.Z."/>
            <person name="Kuo A."/>
            <person name="Grigoriev I.V."/>
            <person name="Allen A.E."/>
            <person name="Hazlebeck D."/>
            <person name="Allen E.E."/>
        </authorList>
    </citation>
    <scope>NUCLEOTIDE SEQUENCE</scope>
    <source>
        <strain evidence="3">Hildebrandi</strain>
    </source>
</reference>
<name>A0A9K3L2M0_9STRA</name>
<keyword evidence="4" id="KW-1185">Reference proteome</keyword>
<evidence type="ECO:0000256" key="2">
    <source>
        <dbReference type="SAM" id="SignalP"/>
    </source>
</evidence>
<gene>
    <name evidence="3" type="ORF">IV203_003825</name>
</gene>
<reference evidence="3" key="2">
    <citation type="submission" date="2021-04" db="EMBL/GenBank/DDBJ databases">
        <authorList>
            <person name="Podell S."/>
        </authorList>
    </citation>
    <scope>NUCLEOTIDE SEQUENCE</scope>
    <source>
        <strain evidence="3">Hildebrandi</strain>
    </source>
</reference>
<proteinExistence type="predicted"/>
<feature type="signal peptide" evidence="2">
    <location>
        <begin position="1"/>
        <end position="17"/>
    </location>
</feature>
<accession>A0A9K3L2M0</accession>
<evidence type="ECO:0000313" key="3">
    <source>
        <dbReference type="EMBL" id="KAG7354469.1"/>
    </source>
</evidence>
<feature type="region of interest" description="Disordered" evidence="1">
    <location>
        <begin position="202"/>
        <end position="223"/>
    </location>
</feature>
<protein>
    <submittedName>
        <fullName evidence="3">Uncharacterized protein</fullName>
    </submittedName>
</protein>
<feature type="compositionally biased region" description="Basic and acidic residues" evidence="1">
    <location>
        <begin position="202"/>
        <end position="214"/>
    </location>
</feature>
<comment type="caution">
    <text evidence="3">The sequence shown here is derived from an EMBL/GenBank/DDBJ whole genome shotgun (WGS) entry which is preliminary data.</text>
</comment>